<gene>
    <name evidence="2" type="ORF">IE81DRAFT_331508</name>
</gene>
<evidence type="ECO:0000313" key="3">
    <source>
        <dbReference type="Proteomes" id="UP000245783"/>
    </source>
</evidence>
<reference evidence="2 3" key="1">
    <citation type="journal article" date="2018" name="Mol. Biol. Evol.">
        <title>Broad Genomic Sampling Reveals a Smut Pathogenic Ancestry of the Fungal Clade Ustilaginomycotina.</title>
        <authorList>
            <person name="Kijpornyongpan T."/>
            <person name="Mondo S.J."/>
            <person name="Barry K."/>
            <person name="Sandor L."/>
            <person name="Lee J."/>
            <person name="Lipzen A."/>
            <person name="Pangilinan J."/>
            <person name="LaButti K."/>
            <person name="Hainaut M."/>
            <person name="Henrissat B."/>
            <person name="Grigoriev I.V."/>
            <person name="Spatafora J.W."/>
            <person name="Aime M.C."/>
        </authorList>
    </citation>
    <scope>NUCLEOTIDE SEQUENCE [LARGE SCALE GENOMIC DNA]</scope>
    <source>
        <strain evidence="2 3">MCA 4658</strain>
    </source>
</reference>
<name>A0A316VSN6_9BASI</name>
<keyword evidence="3" id="KW-1185">Reference proteome</keyword>
<dbReference type="InParanoid" id="A0A316VSN6"/>
<organism evidence="2 3">
    <name type="scientific">Ceraceosorus guamensis</name>
    <dbReference type="NCBI Taxonomy" id="1522189"/>
    <lineage>
        <taxon>Eukaryota</taxon>
        <taxon>Fungi</taxon>
        <taxon>Dikarya</taxon>
        <taxon>Basidiomycota</taxon>
        <taxon>Ustilaginomycotina</taxon>
        <taxon>Exobasidiomycetes</taxon>
        <taxon>Ceraceosorales</taxon>
        <taxon>Ceraceosoraceae</taxon>
        <taxon>Ceraceosorus</taxon>
    </lineage>
</organism>
<evidence type="ECO:0000313" key="2">
    <source>
        <dbReference type="EMBL" id="PWN40597.1"/>
    </source>
</evidence>
<dbReference type="AlphaFoldDB" id="A0A316VSN6"/>
<sequence length="148" mass="16834">MRCCELLTHFVLAGLLVASSAMPANGFHFPGFALWQLTKGNPLDWDADPPGAWNSLCANQYGADTTSDFGEVSGVYLFYCHTFDQKRSEAKRASVYDARFDKNDRKGHKKIWSDHTDYLVNWINQNAMTDHPTAWEAKALDLYKPKQR</sequence>
<feature type="chain" id="PRO_5016305168" evidence="1">
    <location>
        <begin position="27"/>
        <end position="148"/>
    </location>
</feature>
<dbReference type="RefSeq" id="XP_025367757.1">
    <property type="nucleotide sequence ID" value="XM_025515260.1"/>
</dbReference>
<dbReference type="Proteomes" id="UP000245783">
    <property type="component" value="Unassembled WGS sequence"/>
</dbReference>
<evidence type="ECO:0000256" key="1">
    <source>
        <dbReference type="SAM" id="SignalP"/>
    </source>
</evidence>
<feature type="signal peptide" evidence="1">
    <location>
        <begin position="1"/>
        <end position="26"/>
    </location>
</feature>
<protein>
    <submittedName>
        <fullName evidence="2">Uncharacterized protein</fullName>
    </submittedName>
</protein>
<proteinExistence type="predicted"/>
<dbReference type="GeneID" id="37037130"/>
<accession>A0A316VSN6</accession>
<keyword evidence="1" id="KW-0732">Signal</keyword>
<dbReference type="EMBL" id="KZ819412">
    <property type="protein sequence ID" value="PWN40597.1"/>
    <property type="molecule type" value="Genomic_DNA"/>
</dbReference>